<dbReference type="AlphaFoldDB" id="A0A9X2KHP3"/>
<sequence length="187" mass="21168">MEETELVTLVSRAQDGDLACFERLVERFEDRVFRLAYRMVGNRHDAEDIVQETFVGAWEKLEGLRHPEAFPTWLYRLSANRCRDALRRRSACAADSMDGELMDEMIALPAPPGADPERRAEGAASMDALARLLQSLPAEQRLCWVLREMQGLGYRDIAEAAGTSETVVRGRLARARRTLAQGMEGWR</sequence>
<accession>A0A9X2KHP3</accession>
<dbReference type="PANTHER" id="PTHR43133:SF8">
    <property type="entry name" value="RNA POLYMERASE SIGMA FACTOR HI_1459-RELATED"/>
    <property type="match status" value="1"/>
</dbReference>
<dbReference type="SUPFAM" id="SSF88946">
    <property type="entry name" value="Sigma2 domain of RNA polymerase sigma factors"/>
    <property type="match status" value="1"/>
</dbReference>
<dbReference type="InterPro" id="IPR014284">
    <property type="entry name" value="RNA_pol_sigma-70_dom"/>
</dbReference>
<reference evidence="8" key="1">
    <citation type="submission" date="2022-06" db="EMBL/GenBank/DDBJ databases">
        <title>Rothia sp. isolated from sandalwood seedling.</title>
        <authorList>
            <person name="Tuikhar N."/>
            <person name="Kirdat K."/>
            <person name="Thorat V."/>
            <person name="Swetha P."/>
            <person name="Padma S."/>
            <person name="Sundararaj R."/>
            <person name="Yadav A."/>
        </authorList>
    </citation>
    <scope>NUCLEOTIDE SEQUENCE</scope>
    <source>
        <strain evidence="8">AR01</strain>
    </source>
</reference>
<name>A0A9X2KHP3_9MICC</name>
<comment type="caution">
    <text evidence="8">The sequence shown here is derived from an EMBL/GenBank/DDBJ whole genome shotgun (WGS) entry which is preliminary data.</text>
</comment>
<keyword evidence="3" id="KW-0731">Sigma factor</keyword>
<dbReference type="NCBIfam" id="TIGR02937">
    <property type="entry name" value="sigma70-ECF"/>
    <property type="match status" value="1"/>
</dbReference>
<evidence type="ECO:0000256" key="4">
    <source>
        <dbReference type="ARBA" id="ARBA00023125"/>
    </source>
</evidence>
<evidence type="ECO:0000313" key="8">
    <source>
        <dbReference type="EMBL" id="MCP3425378.1"/>
    </source>
</evidence>
<dbReference type="GO" id="GO:0003677">
    <property type="term" value="F:DNA binding"/>
    <property type="evidence" value="ECO:0007669"/>
    <property type="project" value="UniProtKB-KW"/>
</dbReference>
<protein>
    <submittedName>
        <fullName evidence="8">Sigma-70 family RNA polymerase sigma factor</fullName>
    </submittedName>
</protein>
<dbReference type="PANTHER" id="PTHR43133">
    <property type="entry name" value="RNA POLYMERASE ECF-TYPE SIGMA FACTO"/>
    <property type="match status" value="1"/>
</dbReference>
<dbReference type="Pfam" id="PF08281">
    <property type="entry name" value="Sigma70_r4_2"/>
    <property type="match status" value="1"/>
</dbReference>
<evidence type="ECO:0000256" key="3">
    <source>
        <dbReference type="ARBA" id="ARBA00023082"/>
    </source>
</evidence>
<feature type="domain" description="RNA polymerase sigma-70 region 2" evidence="6">
    <location>
        <begin position="24"/>
        <end position="90"/>
    </location>
</feature>
<evidence type="ECO:0000256" key="1">
    <source>
        <dbReference type="ARBA" id="ARBA00010641"/>
    </source>
</evidence>
<dbReference type="Gene3D" id="1.10.10.10">
    <property type="entry name" value="Winged helix-like DNA-binding domain superfamily/Winged helix DNA-binding domain"/>
    <property type="match status" value="1"/>
</dbReference>
<dbReference type="Proteomes" id="UP001139502">
    <property type="component" value="Unassembled WGS sequence"/>
</dbReference>
<dbReference type="InterPro" id="IPR013324">
    <property type="entry name" value="RNA_pol_sigma_r3/r4-like"/>
</dbReference>
<keyword evidence="5" id="KW-0804">Transcription</keyword>
<keyword evidence="4" id="KW-0238">DNA-binding</keyword>
<dbReference type="RefSeq" id="WP_254165547.1">
    <property type="nucleotide sequence ID" value="NZ_JANAFB010000008.1"/>
</dbReference>
<dbReference type="GO" id="GO:0006352">
    <property type="term" value="P:DNA-templated transcription initiation"/>
    <property type="evidence" value="ECO:0007669"/>
    <property type="project" value="InterPro"/>
</dbReference>
<evidence type="ECO:0000256" key="5">
    <source>
        <dbReference type="ARBA" id="ARBA00023163"/>
    </source>
</evidence>
<dbReference type="InterPro" id="IPR036388">
    <property type="entry name" value="WH-like_DNA-bd_sf"/>
</dbReference>
<dbReference type="InterPro" id="IPR013249">
    <property type="entry name" value="RNA_pol_sigma70_r4_t2"/>
</dbReference>
<gene>
    <name evidence="8" type="ORF">NBM05_04935</name>
</gene>
<dbReference type="EMBL" id="JANAFB010000008">
    <property type="protein sequence ID" value="MCP3425378.1"/>
    <property type="molecule type" value="Genomic_DNA"/>
</dbReference>
<comment type="similarity">
    <text evidence="1">Belongs to the sigma-70 factor family. ECF subfamily.</text>
</comment>
<evidence type="ECO:0000259" key="6">
    <source>
        <dbReference type="Pfam" id="PF04542"/>
    </source>
</evidence>
<organism evidence="8 9">
    <name type="scientific">Rothia santali</name>
    <dbReference type="NCBI Taxonomy" id="2949643"/>
    <lineage>
        <taxon>Bacteria</taxon>
        <taxon>Bacillati</taxon>
        <taxon>Actinomycetota</taxon>
        <taxon>Actinomycetes</taxon>
        <taxon>Micrococcales</taxon>
        <taxon>Micrococcaceae</taxon>
        <taxon>Rothia</taxon>
    </lineage>
</organism>
<dbReference type="Gene3D" id="1.10.1740.10">
    <property type="match status" value="1"/>
</dbReference>
<evidence type="ECO:0000259" key="7">
    <source>
        <dbReference type="Pfam" id="PF08281"/>
    </source>
</evidence>
<dbReference type="GO" id="GO:0016987">
    <property type="term" value="F:sigma factor activity"/>
    <property type="evidence" value="ECO:0007669"/>
    <property type="project" value="UniProtKB-KW"/>
</dbReference>
<evidence type="ECO:0000256" key="2">
    <source>
        <dbReference type="ARBA" id="ARBA00023015"/>
    </source>
</evidence>
<dbReference type="SUPFAM" id="SSF88659">
    <property type="entry name" value="Sigma3 and sigma4 domains of RNA polymerase sigma factors"/>
    <property type="match status" value="1"/>
</dbReference>
<proteinExistence type="inferred from homology"/>
<keyword evidence="2" id="KW-0805">Transcription regulation</keyword>
<feature type="domain" description="RNA polymerase sigma factor 70 region 4 type 2" evidence="7">
    <location>
        <begin position="127"/>
        <end position="179"/>
    </location>
</feature>
<dbReference type="InterPro" id="IPR013325">
    <property type="entry name" value="RNA_pol_sigma_r2"/>
</dbReference>
<dbReference type="InterPro" id="IPR039425">
    <property type="entry name" value="RNA_pol_sigma-70-like"/>
</dbReference>
<dbReference type="Pfam" id="PF04542">
    <property type="entry name" value="Sigma70_r2"/>
    <property type="match status" value="1"/>
</dbReference>
<dbReference type="InterPro" id="IPR007627">
    <property type="entry name" value="RNA_pol_sigma70_r2"/>
</dbReference>
<keyword evidence="9" id="KW-1185">Reference proteome</keyword>
<evidence type="ECO:0000313" key="9">
    <source>
        <dbReference type="Proteomes" id="UP001139502"/>
    </source>
</evidence>